<feature type="non-terminal residue" evidence="2">
    <location>
        <position position="1"/>
    </location>
</feature>
<dbReference type="EMBL" id="LAZR01067328">
    <property type="protein sequence ID" value="KKK51808.1"/>
    <property type="molecule type" value="Genomic_DNA"/>
</dbReference>
<accession>A0A0F8W5C3</accession>
<sequence>ARAGRLELDPRHLAGELALILGEERPQVMTDQIAFAVRDDGRQAQEAELVALTKVLKLLGGEVVQTPDAVDAEIKPVPRAPTSNDTPPTSHKAPPAGEKANESAS</sequence>
<evidence type="ECO:0000256" key="1">
    <source>
        <dbReference type="SAM" id="MobiDB-lite"/>
    </source>
</evidence>
<feature type="region of interest" description="Disordered" evidence="1">
    <location>
        <begin position="67"/>
        <end position="105"/>
    </location>
</feature>
<dbReference type="AlphaFoldDB" id="A0A0F8W5C3"/>
<name>A0A0F8W5C3_9ZZZZ</name>
<comment type="caution">
    <text evidence="2">The sequence shown here is derived from an EMBL/GenBank/DDBJ whole genome shotgun (WGS) entry which is preliminary data.</text>
</comment>
<protein>
    <submittedName>
        <fullName evidence="2">Uncharacterized protein</fullName>
    </submittedName>
</protein>
<evidence type="ECO:0000313" key="2">
    <source>
        <dbReference type="EMBL" id="KKK51808.1"/>
    </source>
</evidence>
<organism evidence="2">
    <name type="scientific">marine sediment metagenome</name>
    <dbReference type="NCBI Taxonomy" id="412755"/>
    <lineage>
        <taxon>unclassified sequences</taxon>
        <taxon>metagenomes</taxon>
        <taxon>ecological metagenomes</taxon>
    </lineage>
</organism>
<proteinExistence type="predicted"/>
<reference evidence="2" key="1">
    <citation type="journal article" date="2015" name="Nature">
        <title>Complex archaea that bridge the gap between prokaryotes and eukaryotes.</title>
        <authorList>
            <person name="Spang A."/>
            <person name="Saw J.H."/>
            <person name="Jorgensen S.L."/>
            <person name="Zaremba-Niedzwiedzka K."/>
            <person name="Martijn J."/>
            <person name="Lind A.E."/>
            <person name="van Eijk R."/>
            <person name="Schleper C."/>
            <person name="Guy L."/>
            <person name="Ettema T.J."/>
        </authorList>
    </citation>
    <scope>NUCLEOTIDE SEQUENCE</scope>
</reference>
<gene>
    <name evidence="2" type="ORF">LCGC14_3111270</name>
</gene>